<evidence type="ECO:0000256" key="1">
    <source>
        <dbReference type="ARBA" id="ARBA00022737"/>
    </source>
</evidence>
<dbReference type="PANTHER" id="PTHR44943:SF8">
    <property type="entry name" value="TPR REPEAT-CONTAINING PROTEIN MJ0263"/>
    <property type="match status" value="1"/>
</dbReference>
<dbReference type="KEGG" id="ocg:OCA5_c26040"/>
<dbReference type="SUPFAM" id="SSF48452">
    <property type="entry name" value="TPR-like"/>
    <property type="match status" value="2"/>
</dbReference>
<keyword evidence="5" id="KW-1185">Reference proteome</keyword>
<dbReference type="SUPFAM" id="SSF53756">
    <property type="entry name" value="UDP-Glycosyltransferase/glycogen phosphorylase"/>
    <property type="match status" value="1"/>
</dbReference>
<evidence type="ECO:0000313" key="4">
    <source>
        <dbReference type="EMBL" id="AEI07299.1"/>
    </source>
</evidence>
<dbReference type="PATRIC" id="fig|504832.7.peg.2752"/>
<dbReference type="InterPro" id="IPR019734">
    <property type="entry name" value="TPR_rpt"/>
</dbReference>
<dbReference type="InterPro" id="IPR013105">
    <property type="entry name" value="TPR_2"/>
</dbReference>
<keyword evidence="2 3" id="KW-0802">TPR repeat</keyword>
<proteinExistence type="predicted"/>
<gene>
    <name evidence="4" type="ordered locus">OCA5_c26040</name>
</gene>
<protein>
    <submittedName>
        <fullName evidence="4">TPR domain protein</fullName>
    </submittedName>
</protein>
<feature type="repeat" description="TPR" evidence="3">
    <location>
        <begin position="190"/>
        <end position="223"/>
    </location>
</feature>
<dbReference type="SMART" id="SM00028">
    <property type="entry name" value="TPR"/>
    <property type="match status" value="8"/>
</dbReference>
<dbReference type="PROSITE" id="PS50005">
    <property type="entry name" value="TPR"/>
    <property type="match status" value="5"/>
</dbReference>
<evidence type="ECO:0000256" key="3">
    <source>
        <dbReference type="PROSITE-ProRule" id="PRU00339"/>
    </source>
</evidence>
<dbReference type="PROSITE" id="PS50293">
    <property type="entry name" value="TPR_REGION"/>
    <property type="match status" value="1"/>
</dbReference>
<dbReference type="KEGG" id="oca:OCAR_5374"/>
<feature type="repeat" description="TPR" evidence="3">
    <location>
        <begin position="224"/>
        <end position="257"/>
    </location>
</feature>
<organism evidence="4 5">
    <name type="scientific">Afipia carboxidovorans (strain ATCC 49405 / DSM 1227 / KCTC 32145 / OM5)</name>
    <name type="common">Oligotropha carboxidovorans</name>
    <dbReference type="NCBI Taxonomy" id="504832"/>
    <lineage>
        <taxon>Bacteria</taxon>
        <taxon>Pseudomonadati</taxon>
        <taxon>Pseudomonadota</taxon>
        <taxon>Alphaproteobacteria</taxon>
        <taxon>Hyphomicrobiales</taxon>
        <taxon>Nitrobacteraceae</taxon>
        <taxon>Afipia</taxon>
    </lineage>
</organism>
<dbReference type="EMBL" id="CP002826">
    <property type="protein sequence ID" value="AEI07299.1"/>
    <property type="molecule type" value="Genomic_DNA"/>
</dbReference>
<reference evidence="4 5" key="1">
    <citation type="journal article" date="2011" name="J. Bacteriol.">
        <title>Complete genome sequences of the chemolithoautotrophic Oligotropha carboxidovorans strains OM4 and OM5.</title>
        <authorList>
            <person name="Volland S."/>
            <person name="Rachinger M."/>
            <person name="Strittmatter A."/>
            <person name="Daniel R."/>
            <person name="Gottschalk G."/>
            <person name="Meyer O."/>
        </authorList>
    </citation>
    <scope>NUCLEOTIDE SEQUENCE [LARGE SCALE GENOMIC DNA]</scope>
    <source>
        <strain evidence="5">ATCC 49405 / DSM 1227 / KCTC 32145 / OM5</strain>
    </source>
</reference>
<accession>B6JBG5</accession>
<dbReference type="InterPro" id="IPR051685">
    <property type="entry name" value="Ycf3/AcsC/BcsC/TPR_MFPF"/>
</dbReference>
<dbReference type="HOGENOM" id="CLU_010140_1_1_5"/>
<dbReference type="eggNOG" id="COG0457">
    <property type="taxonomic scope" value="Bacteria"/>
</dbReference>
<dbReference type="OrthoDB" id="6193797at2"/>
<name>B6JBG5_AFIC5</name>
<feature type="repeat" description="TPR" evidence="3">
    <location>
        <begin position="156"/>
        <end position="189"/>
    </location>
</feature>
<evidence type="ECO:0000313" key="5">
    <source>
        <dbReference type="Proteomes" id="UP000007730"/>
    </source>
</evidence>
<dbReference type="Pfam" id="PF13432">
    <property type="entry name" value="TPR_16"/>
    <property type="match status" value="1"/>
</dbReference>
<sequence>MNRQQRRAAAKANPPARVAPPAALQLGIASHQIGRLAEAEAYYREALAAPRQQPDALHLLGVVFMQTGRLAPGIELIRRAIGLNGTNGEYFSNLGAGLNRLGDLAGAADAFRRALELKPDFATAFHDYGNVLLKQGKLDEALVSFTRAIGIDPFYTNAHHQRAKVLQRFGRHAEALAAFNEALAIKPDNAEALCRRALVLLAMKRFDEALASAEEAKRIDPSYAEAFNVCGSTLHRIDRFEEALVNFDQALSLAPQRSEVLLNRAATLDEMHRFPEGARDIAAALRNNPSYADAHWNDGLRRLLLGDFAQGWPKTEWRWKSPSMMMRNPHAASPQWMGEPIEGKTILLYSDQGMGDAIFFARYVPLVAARGARVILQVEPLLVDLLKDVDGVAMCVEKGTAPPPFDLHCSLMSLPLAFGTAADSIPAEVPYLRPALDHERWRERFAGLRAPRVGLVWSGNPNHINDHRRSMAFAQLAPLFDLPMTFVSLQKGGRPADRQALAQHPRVLDLDCEIENFTDTASVLSCLDVVVSVDTSVVHLAGAMGRPVWVMLPYTPDWRWLLERTDSPWYPTMRLFRQDASRDWSRVISEVKAALQGLL</sequence>
<dbReference type="RefSeq" id="WP_012562535.1">
    <property type="nucleotide sequence ID" value="NC_011386.1"/>
</dbReference>
<dbReference type="Proteomes" id="UP000007730">
    <property type="component" value="Chromosome"/>
</dbReference>
<dbReference type="Pfam" id="PF07719">
    <property type="entry name" value="TPR_2"/>
    <property type="match status" value="1"/>
</dbReference>
<dbReference type="PANTHER" id="PTHR44943">
    <property type="entry name" value="CELLULOSE SYNTHASE OPERON PROTEIN C"/>
    <property type="match status" value="1"/>
</dbReference>
<dbReference type="Gene3D" id="3.40.50.2000">
    <property type="entry name" value="Glycogen Phosphorylase B"/>
    <property type="match status" value="1"/>
</dbReference>
<keyword evidence="1" id="KW-0677">Repeat</keyword>
<dbReference type="Gene3D" id="1.25.40.10">
    <property type="entry name" value="Tetratricopeptide repeat domain"/>
    <property type="match status" value="3"/>
</dbReference>
<feature type="repeat" description="TPR" evidence="3">
    <location>
        <begin position="122"/>
        <end position="155"/>
    </location>
</feature>
<evidence type="ECO:0000256" key="2">
    <source>
        <dbReference type="ARBA" id="ARBA00022803"/>
    </source>
</evidence>
<dbReference type="Pfam" id="PF13424">
    <property type="entry name" value="TPR_12"/>
    <property type="match status" value="1"/>
</dbReference>
<dbReference type="AlphaFoldDB" id="B6JBG5"/>
<dbReference type="InterPro" id="IPR011990">
    <property type="entry name" value="TPR-like_helical_dom_sf"/>
</dbReference>
<feature type="repeat" description="TPR" evidence="3">
    <location>
        <begin position="88"/>
        <end position="121"/>
    </location>
</feature>
<dbReference type="STRING" id="504832.OCA5_c26040"/>